<accession>A0ABZ0S4B1</accession>
<proteinExistence type="predicted"/>
<keyword evidence="2" id="KW-1185">Reference proteome</keyword>
<protein>
    <submittedName>
        <fullName evidence="1">Uncharacterized protein</fullName>
    </submittedName>
</protein>
<dbReference type="Proteomes" id="UP001432180">
    <property type="component" value="Chromosome"/>
</dbReference>
<sequence length="38" mass="4375">MSIISEHLNRLSQASPTATYLGWKKEEGLELNGFRQRL</sequence>
<organism evidence="1 2">
    <name type="scientific">Thiorhodovibrio winogradskyi</name>
    <dbReference type="NCBI Taxonomy" id="77007"/>
    <lineage>
        <taxon>Bacteria</taxon>
        <taxon>Pseudomonadati</taxon>
        <taxon>Pseudomonadota</taxon>
        <taxon>Gammaproteobacteria</taxon>
        <taxon>Chromatiales</taxon>
        <taxon>Chromatiaceae</taxon>
        <taxon>Thiorhodovibrio</taxon>
    </lineage>
</organism>
<gene>
    <name evidence="1" type="ORF">Thiowin_00301</name>
</gene>
<name>A0ABZ0S4B1_9GAMM</name>
<reference evidence="1 2" key="1">
    <citation type="journal article" date="2023" name="Microorganisms">
        <title>Thiorhodovibrio frisius and Trv. litoralis spp. nov., Two Novel Members from a Clade of Fastidious Purple Sulfur Bacteria That Exhibit Unique Red-Shifted Light-Harvesting Capabilities.</title>
        <authorList>
            <person name="Methner A."/>
            <person name="Kuzyk S.B."/>
            <person name="Petersen J."/>
            <person name="Bauer S."/>
            <person name="Brinkmann H."/>
            <person name="Sichau K."/>
            <person name="Wanner G."/>
            <person name="Wolf J."/>
            <person name="Neumann-Schaal M."/>
            <person name="Henke P."/>
            <person name="Tank M."/>
            <person name="Sproer C."/>
            <person name="Bunk B."/>
            <person name="Overmann J."/>
        </authorList>
    </citation>
    <scope>NUCLEOTIDE SEQUENCE [LARGE SCALE GENOMIC DNA]</scope>
    <source>
        <strain evidence="1 2">DSM 6702</strain>
    </source>
</reference>
<evidence type="ECO:0000313" key="2">
    <source>
        <dbReference type="Proteomes" id="UP001432180"/>
    </source>
</evidence>
<evidence type="ECO:0000313" key="1">
    <source>
        <dbReference type="EMBL" id="WPL15405.1"/>
    </source>
</evidence>
<dbReference type="EMBL" id="CP121472">
    <property type="protein sequence ID" value="WPL15405.1"/>
    <property type="molecule type" value="Genomic_DNA"/>
</dbReference>